<reference evidence="1 2" key="1">
    <citation type="submission" date="2018-10" db="EMBL/GenBank/DDBJ databases">
        <title>A high-quality apple genome assembly.</title>
        <authorList>
            <person name="Hu J."/>
        </authorList>
    </citation>
    <scope>NUCLEOTIDE SEQUENCE [LARGE SCALE GENOMIC DNA]</scope>
    <source>
        <strain evidence="2">cv. HFTH1</strain>
        <tissue evidence="1">Young leaf</tissue>
    </source>
</reference>
<sequence>MAFKQCEDEDDALKMGLVYFAEGVLIGAKSTVSVNLEYLDLVKDMDRVPYRSNNYKTTFVLLLLGEEDEEGMVIRKEMRRMRKIKRNNRGKIRGGIDSDGATKGLVMPFRVNNADVVMPKTLTPDTNDVGQLKAQIRELKVTVGCLAHKKDIFQRNVLKKVEELMEEVNVKKKKKKKM</sequence>
<gene>
    <name evidence="1" type="ORF">DVH24_034016</name>
</gene>
<protein>
    <submittedName>
        <fullName evidence="1">Uncharacterized protein</fullName>
    </submittedName>
</protein>
<keyword evidence="2" id="KW-1185">Reference proteome</keyword>
<comment type="caution">
    <text evidence="1">The sequence shown here is derived from an EMBL/GenBank/DDBJ whole genome shotgun (WGS) entry which is preliminary data.</text>
</comment>
<proteinExistence type="predicted"/>
<organism evidence="1 2">
    <name type="scientific">Malus domestica</name>
    <name type="common">Apple</name>
    <name type="synonym">Pyrus malus</name>
    <dbReference type="NCBI Taxonomy" id="3750"/>
    <lineage>
        <taxon>Eukaryota</taxon>
        <taxon>Viridiplantae</taxon>
        <taxon>Streptophyta</taxon>
        <taxon>Embryophyta</taxon>
        <taxon>Tracheophyta</taxon>
        <taxon>Spermatophyta</taxon>
        <taxon>Magnoliopsida</taxon>
        <taxon>eudicotyledons</taxon>
        <taxon>Gunneridae</taxon>
        <taxon>Pentapetalae</taxon>
        <taxon>rosids</taxon>
        <taxon>fabids</taxon>
        <taxon>Rosales</taxon>
        <taxon>Rosaceae</taxon>
        <taxon>Amygdaloideae</taxon>
        <taxon>Maleae</taxon>
        <taxon>Malus</taxon>
    </lineage>
</organism>
<name>A0A498KMM4_MALDO</name>
<dbReference type="AlphaFoldDB" id="A0A498KMM4"/>
<dbReference type="EMBL" id="RDQH01000327">
    <property type="protein sequence ID" value="RXI09399.1"/>
    <property type="molecule type" value="Genomic_DNA"/>
</dbReference>
<dbReference type="Proteomes" id="UP000290289">
    <property type="component" value="Chromosome 1"/>
</dbReference>
<evidence type="ECO:0000313" key="1">
    <source>
        <dbReference type="EMBL" id="RXI09399.1"/>
    </source>
</evidence>
<accession>A0A498KMM4</accession>
<evidence type="ECO:0000313" key="2">
    <source>
        <dbReference type="Proteomes" id="UP000290289"/>
    </source>
</evidence>